<protein>
    <submittedName>
        <fullName evidence="2">Uncharacterized protein</fullName>
    </submittedName>
</protein>
<evidence type="ECO:0000313" key="3">
    <source>
        <dbReference type="Proteomes" id="UP001287286"/>
    </source>
</evidence>
<evidence type="ECO:0000313" key="2">
    <source>
        <dbReference type="EMBL" id="KAK4077292.1"/>
    </source>
</evidence>
<reference evidence="2 3" key="1">
    <citation type="journal article" date="2024" name="Microbiol. Resour. Announc.">
        <title>Genome annotations for the ascomycete fungi Trichoderma harzianum, Trichoderma aggressivum, and Purpureocillium lilacinum.</title>
        <authorList>
            <person name="Beijen E.P.W."/>
            <person name="Ohm R.A."/>
        </authorList>
    </citation>
    <scope>NUCLEOTIDE SEQUENCE [LARGE SCALE GENOMIC DNA]</scope>
    <source>
        <strain evidence="2 3">CBS 150709</strain>
    </source>
</reference>
<feature type="region of interest" description="Disordered" evidence="1">
    <location>
        <begin position="62"/>
        <end position="83"/>
    </location>
</feature>
<proteinExistence type="predicted"/>
<feature type="compositionally biased region" description="Low complexity" evidence="1">
    <location>
        <begin position="72"/>
        <end position="83"/>
    </location>
</feature>
<sequence length="271" mass="29756">MVQTNPTNESLSNWDGVLADAGPVPLCWQENDVAGSNGRASSVDGFDWDAFLRWEPPMMDCIDGGDTDETAAHTTSSSSGGLSESCTVMAGVAGSVATPAWCADIESRLFALEARLLGTAIRCERLKKVKARKGVTKRPRRSSARRLVGTRPVVHSVKLSHVCIGEIGEDESHEYTWRDSRRHDVGAWRSETIGAEPLREGEQFALMVELLSLKVQINGGSHDPRTLKWNAKDEVFEGQDMLAGTTLVIEYDDMFAMLCDPKATCKKWQVL</sequence>
<organism evidence="2 3">
    <name type="scientific">Purpureocillium lilacinum</name>
    <name type="common">Paecilomyces lilacinus</name>
    <dbReference type="NCBI Taxonomy" id="33203"/>
    <lineage>
        <taxon>Eukaryota</taxon>
        <taxon>Fungi</taxon>
        <taxon>Dikarya</taxon>
        <taxon>Ascomycota</taxon>
        <taxon>Pezizomycotina</taxon>
        <taxon>Sordariomycetes</taxon>
        <taxon>Hypocreomycetidae</taxon>
        <taxon>Hypocreales</taxon>
        <taxon>Ophiocordycipitaceae</taxon>
        <taxon>Purpureocillium</taxon>
    </lineage>
</organism>
<evidence type="ECO:0000256" key="1">
    <source>
        <dbReference type="SAM" id="MobiDB-lite"/>
    </source>
</evidence>
<keyword evidence="3" id="KW-1185">Reference proteome</keyword>
<dbReference type="EMBL" id="JAWRVI010000100">
    <property type="protein sequence ID" value="KAK4077292.1"/>
    <property type="molecule type" value="Genomic_DNA"/>
</dbReference>
<accession>A0ABR0BH13</accession>
<gene>
    <name evidence="2" type="ORF">Purlil1_12376</name>
</gene>
<name>A0ABR0BH13_PURLI</name>
<comment type="caution">
    <text evidence="2">The sequence shown here is derived from an EMBL/GenBank/DDBJ whole genome shotgun (WGS) entry which is preliminary data.</text>
</comment>
<dbReference type="Proteomes" id="UP001287286">
    <property type="component" value="Unassembled WGS sequence"/>
</dbReference>